<dbReference type="Proteomes" id="UP000316714">
    <property type="component" value="Unassembled WGS sequence"/>
</dbReference>
<keyword evidence="2" id="KW-1133">Transmembrane helix</keyword>
<reference evidence="5 6" key="1">
    <citation type="submission" date="2019-02" db="EMBL/GenBank/DDBJ databases">
        <title>Deep-cultivation of Planctomycetes and their phenomic and genomic characterization uncovers novel biology.</title>
        <authorList>
            <person name="Wiegand S."/>
            <person name="Jogler M."/>
            <person name="Boedeker C."/>
            <person name="Pinto D."/>
            <person name="Vollmers J."/>
            <person name="Rivas-Marin E."/>
            <person name="Kohn T."/>
            <person name="Peeters S.H."/>
            <person name="Heuer A."/>
            <person name="Rast P."/>
            <person name="Oberbeckmann S."/>
            <person name="Bunk B."/>
            <person name="Jeske O."/>
            <person name="Meyerdierks A."/>
            <person name="Storesund J.E."/>
            <person name="Kallscheuer N."/>
            <person name="Luecker S."/>
            <person name="Lage O.M."/>
            <person name="Pohl T."/>
            <person name="Merkel B.J."/>
            <person name="Hornburger P."/>
            <person name="Mueller R.-W."/>
            <person name="Bruemmer F."/>
            <person name="Labrenz M."/>
            <person name="Spormann A.M."/>
            <person name="Op Den Camp H."/>
            <person name="Overmann J."/>
            <person name="Amann R."/>
            <person name="Jetten M.S.M."/>
            <person name="Mascher T."/>
            <person name="Medema M.H."/>
            <person name="Devos D.P."/>
            <person name="Kaster A.-K."/>
            <person name="Ovreas L."/>
            <person name="Rohde M."/>
            <person name="Galperin M.Y."/>
            <person name="Jogler C."/>
        </authorList>
    </citation>
    <scope>NUCLEOTIDE SEQUENCE [LARGE SCALE GENOMIC DNA]</scope>
    <source>
        <strain evidence="5 6">KOR34</strain>
    </source>
</reference>
<sequence length="796" mass="86302">MNTLLETLASGILRATLVTSVSAVLAIMLLAVLRVRSPKLHRLAWALVVAQGCLLAPFTWRVEVDKPQVAPPPLAPVEAVASDLSIPDFPTRPTTPSPRPFDLFGAAMKAALAAWALGVAALATIGLARYVGLFVHGKPGGSPDNQQWLAEWREVRAASPLAASAEFRTTDDLGPLVCWAPWEYLVLAPTELWSRLTSADRVSILRHELAHCERGDLWKNLAVRVLALPQWFNPLVWLAVRRFDEAGEWACDDRVAGAQAEPSTDYAGTLLRVADFATRVPGGAVGAAGGELSRRVTRLLQSPKKETSEMKAIMLPLLLTIVGLMQIVRIERVAAVEQPPQIAPTAAAPPAADPPEPQWSFDEPYVIEPPDVLLVNLLKIVPKPPHKIEPFDGLLIRVTNANEPIGDAFAVSPEGTVDLGPTYGKVKVIGLRIEEAQEAVHDHLSEMFEDPRVSVSLGFSSGAQQIVGEHLVAPDGRVNLGAYGSVYVTGLTIEQAKKAIEEKLSELLVTPEVAVDVFAYNSKKYFIINESPSGDTVTAMPVTGNETVLDALASIGGLRRDAKIWVDRATDNQGKRRLVKPVDYQAIKQGDSSTNYRLWPGDRLFIDYPSPPAAKPQAAPPARAPEAYGARLPRMLPPSTHDTAPPTTEGDNRVINAKLRVVTDPHKNLRGVGGLAADDLVVSDSTLVEGLVDVLTKNGLVKVLARPRIMALNGQTGQFAIQTDEAPIKQISVELQNRHSGAQVIFRAHATVEIDERKQQLDTAFALAEGQSCLMRLRQEEPESDADDLYLLVTRE</sequence>
<feature type="domain" description="Polysaccharide export protein N-terminal" evidence="3">
    <location>
        <begin position="469"/>
        <end position="517"/>
    </location>
</feature>
<feature type="transmembrane region" description="Helical" evidence="2">
    <location>
        <begin position="106"/>
        <end position="128"/>
    </location>
</feature>
<dbReference type="PANTHER" id="PTHR34978:SF3">
    <property type="entry name" value="SLR0241 PROTEIN"/>
    <property type="match status" value="1"/>
</dbReference>
<evidence type="ECO:0000259" key="4">
    <source>
        <dbReference type="Pfam" id="PF05569"/>
    </source>
</evidence>
<dbReference type="EMBL" id="SIHJ01000002">
    <property type="protein sequence ID" value="TWT33822.1"/>
    <property type="molecule type" value="Genomic_DNA"/>
</dbReference>
<dbReference type="InterPro" id="IPR003715">
    <property type="entry name" value="Poly_export_N"/>
</dbReference>
<feature type="transmembrane region" description="Helical" evidence="2">
    <location>
        <begin position="12"/>
        <end position="31"/>
    </location>
</feature>
<feature type="domain" description="Peptidase M56" evidence="4">
    <location>
        <begin position="16"/>
        <end position="297"/>
    </location>
</feature>
<comment type="caution">
    <text evidence="5">The sequence shown here is derived from an EMBL/GenBank/DDBJ whole genome shotgun (WGS) entry which is preliminary data.</text>
</comment>
<feature type="domain" description="Polysaccharide export protein N-terminal" evidence="3">
    <location>
        <begin position="384"/>
        <end position="457"/>
    </location>
</feature>
<keyword evidence="6" id="KW-1185">Reference proteome</keyword>
<keyword evidence="2" id="KW-0472">Membrane</keyword>
<dbReference type="Gene3D" id="3.30.1950.10">
    <property type="entry name" value="wza like domain"/>
    <property type="match status" value="2"/>
</dbReference>
<dbReference type="Pfam" id="PF02563">
    <property type="entry name" value="Poly_export"/>
    <property type="match status" value="2"/>
</dbReference>
<evidence type="ECO:0000259" key="3">
    <source>
        <dbReference type="Pfam" id="PF02563"/>
    </source>
</evidence>
<dbReference type="InterPro" id="IPR052173">
    <property type="entry name" value="Beta-lactam_resp_regulator"/>
</dbReference>
<dbReference type="InterPro" id="IPR008756">
    <property type="entry name" value="Peptidase_M56"/>
</dbReference>
<evidence type="ECO:0000256" key="2">
    <source>
        <dbReference type="SAM" id="Phobius"/>
    </source>
</evidence>
<name>A0A5C5V7T4_9BACT</name>
<accession>A0A5C5V7T4</accession>
<dbReference type="Gene3D" id="3.10.560.10">
    <property type="entry name" value="Outer membrane lipoprotein wza domain like"/>
    <property type="match status" value="1"/>
</dbReference>
<feature type="region of interest" description="Disordered" evidence="1">
    <location>
        <begin position="632"/>
        <end position="651"/>
    </location>
</feature>
<protein>
    <submittedName>
        <fullName evidence="5">BlaR1 peptidase M56</fullName>
    </submittedName>
</protein>
<dbReference type="AlphaFoldDB" id="A0A5C5V7T4"/>
<evidence type="ECO:0000313" key="5">
    <source>
        <dbReference type="EMBL" id="TWT33822.1"/>
    </source>
</evidence>
<dbReference type="CDD" id="cd07341">
    <property type="entry name" value="M56_BlaR1_MecR1_like"/>
    <property type="match status" value="1"/>
</dbReference>
<evidence type="ECO:0000256" key="1">
    <source>
        <dbReference type="SAM" id="MobiDB-lite"/>
    </source>
</evidence>
<proteinExistence type="predicted"/>
<organism evidence="5 6">
    <name type="scientific">Posidoniimonas corsicana</name>
    <dbReference type="NCBI Taxonomy" id="1938618"/>
    <lineage>
        <taxon>Bacteria</taxon>
        <taxon>Pseudomonadati</taxon>
        <taxon>Planctomycetota</taxon>
        <taxon>Planctomycetia</taxon>
        <taxon>Pirellulales</taxon>
        <taxon>Lacipirellulaceae</taxon>
        <taxon>Posidoniimonas</taxon>
    </lineage>
</organism>
<dbReference type="PANTHER" id="PTHR34978">
    <property type="entry name" value="POSSIBLE SENSOR-TRANSDUCER PROTEIN BLAR"/>
    <property type="match status" value="1"/>
</dbReference>
<dbReference type="OrthoDB" id="279464at2"/>
<gene>
    <name evidence="5" type="ORF">KOR34_36560</name>
</gene>
<dbReference type="Pfam" id="PF05569">
    <property type="entry name" value="Peptidase_M56"/>
    <property type="match status" value="1"/>
</dbReference>
<dbReference type="RefSeq" id="WP_146566759.1">
    <property type="nucleotide sequence ID" value="NZ_SIHJ01000002.1"/>
</dbReference>
<keyword evidence="2" id="KW-0812">Transmembrane</keyword>
<evidence type="ECO:0000313" key="6">
    <source>
        <dbReference type="Proteomes" id="UP000316714"/>
    </source>
</evidence>